<dbReference type="EMBL" id="JAEOAQ010000007">
    <property type="protein sequence ID" value="KAG5417355.1"/>
    <property type="molecule type" value="Genomic_DNA"/>
</dbReference>
<keyword evidence="2" id="KW-0812">Transmembrane</keyword>
<dbReference type="GO" id="GO:0030474">
    <property type="term" value="P:spindle pole body duplication"/>
    <property type="evidence" value="ECO:0007669"/>
    <property type="project" value="TreeGrafter"/>
</dbReference>
<dbReference type="GO" id="GO:0006606">
    <property type="term" value="P:protein import into nucleus"/>
    <property type="evidence" value="ECO:0007669"/>
    <property type="project" value="TreeGrafter"/>
</dbReference>
<evidence type="ECO:0000313" key="3">
    <source>
        <dbReference type="EMBL" id="KAG5417355.1"/>
    </source>
</evidence>
<dbReference type="Pfam" id="PF08058">
    <property type="entry name" value="NPCC"/>
    <property type="match status" value="1"/>
</dbReference>
<keyword evidence="2" id="KW-0472">Membrane</keyword>
<dbReference type="InterPro" id="IPR012578">
    <property type="entry name" value="Nucl_pore_cmplx"/>
</dbReference>
<evidence type="ECO:0000256" key="1">
    <source>
        <dbReference type="SAM" id="MobiDB-lite"/>
    </source>
</evidence>
<dbReference type="OrthoDB" id="429932at2759"/>
<sequence length="367" mass="42339">MSAPDSTENLYNDALINFDSYTRLQPSIDGNIPSFDRTLSRLSNNTSSRMQFKTTQSNELTEIADAHTGTDRTSLSDIHLKILQTKLALKAEREAEQRKLAEIKSHDRPLYYKLPSSGAKDFYNEIKDYLPPNVSIGNSTKNTLSQLHRNRFNSRRLESKPNSNVVEDQEDLDDYTSTSPTGDWENPIVRQALSRQVDLEYYTKSLLRNVLYFIIILLFKSLIKKVIILYEINLKAQPLYKQMMYNSRFDFETFVGSIYFVIAEQIITCWPLVNILASIAKLLKGQDECWDLPLSNKQRQLIGLKVDDVSNDEENEADLILKQRKYDTNGRLANDSVPKYNHVNDYLLGNVKDSASDKYSSNRWVYK</sequence>
<dbReference type="PANTHER" id="PTHR28003:SF1">
    <property type="entry name" value="NUCLEOPORIN POM34"/>
    <property type="match status" value="1"/>
</dbReference>
<dbReference type="GeneID" id="93653617"/>
<dbReference type="PANTHER" id="PTHR28003">
    <property type="entry name" value="NUCLEOPORIN POM34"/>
    <property type="match status" value="1"/>
</dbReference>
<reference evidence="3 4" key="1">
    <citation type="submission" date="2020-12" db="EMBL/GenBank/DDBJ databases">
        <title>Effect of drift, selection, and recombination on the evolution of hybrid genomes in Candida yeast pathogens.</title>
        <authorList>
            <person name="Mixao V."/>
            <person name="Ksiezopolska E."/>
            <person name="Saus E."/>
            <person name="Boekhout T."/>
            <person name="Gacser A."/>
            <person name="Gabaldon T."/>
        </authorList>
    </citation>
    <scope>NUCLEOTIDE SEQUENCE [LARGE SCALE GENOMIC DNA]</scope>
    <source>
        <strain evidence="3 4">BP57</strain>
    </source>
</reference>
<keyword evidence="2" id="KW-1133">Transmembrane helix</keyword>
<dbReference type="AlphaFoldDB" id="A0A8H7Z8U6"/>
<feature type="region of interest" description="Disordered" evidence="1">
    <location>
        <begin position="151"/>
        <end position="180"/>
    </location>
</feature>
<dbReference type="Proteomes" id="UP000669133">
    <property type="component" value="Unassembled WGS sequence"/>
</dbReference>
<name>A0A8H7Z8U6_9ASCO</name>
<protein>
    <submittedName>
        <fullName evidence="3">Uncharacterized protein</fullName>
    </submittedName>
</protein>
<gene>
    <name evidence="3" type="ORF">I9W82_004988</name>
</gene>
<comment type="caution">
    <text evidence="3">The sequence shown here is derived from an EMBL/GenBank/DDBJ whole genome shotgun (WGS) entry which is preliminary data.</text>
</comment>
<dbReference type="GO" id="GO:0005640">
    <property type="term" value="C:nuclear outer membrane"/>
    <property type="evidence" value="ECO:0007669"/>
    <property type="project" value="TreeGrafter"/>
</dbReference>
<feature type="transmembrane region" description="Helical" evidence="2">
    <location>
        <begin position="210"/>
        <end position="230"/>
    </location>
</feature>
<evidence type="ECO:0000256" key="2">
    <source>
        <dbReference type="SAM" id="Phobius"/>
    </source>
</evidence>
<proteinExistence type="predicted"/>
<keyword evidence="4" id="KW-1185">Reference proteome</keyword>
<accession>A0A8H7Z8U6</accession>
<organism evidence="3 4">
    <name type="scientific">Candida metapsilosis</name>
    <dbReference type="NCBI Taxonomy" id="273372"/>
    <lineage>
        <taxon>Eukaryota</taxon>
        <taxon>Fungi</taxon>
        <taxon>Dikarya</taxon>
        <taxon>Ascomycota</taxon>
        <taxon>Saccharomycotina</taxon>
        <taxon>Pichiomycetes</taxon>
        <taxon>Debaryomycetaceae</taxon>
        <taxon>Candida/Lodderomyces clade</taxon>
        <taxon>Candida</taxon>
    </lineage>
</organism>
<feature type="transmembrane region" description="Helical" evidence="2">
    <location>
        <begin position="251"/>
        <end position="273"/>
    </location>
</feature>
<evidence type="ECO:0000313" key="4">
    <source>
        <dbReference type="Proteomes" id="UP000669133"/>
    </source>
</evidence>
<dbReference type="RefSeq" id="XP_067546471.1">
    <property type="nucleotide sequence ID" value="XM_067694117.1"/>
</dbReference>
<dbReference type="GO" id="GO:0070762">
    <property type="term" value="C:nuclear pore transmembrane ring"/>
    <property type="evidence" value="ECO:0007669"/>
    <property type="project" value="TreeGrafter"/>
</dbReference>